<accession>A0A420EQL9</accession>
<dbReference type="AlphaFoldDB" id="A0A420EQL9"/>
<comment type="caution">
    <text evidence="1">The sequence shown here is derived from an EMBL/GenBank/DDBJ whole genome shotgun (WGS) entry which is preliminary data.</text>
</comment>
<dbReference type="EMBL" id="RAPF01000001">
    <property type="protein sequence ID" value="RKF22972.1"/>
    <property type="molecule type" value="Genomic_DNA"/>
</dbReference>
<gene>
    <name evidence="1" type="ORF">D6851_00160</name>
</gene>
<dbReference type="Proteomes" id="UP000284395">
    <property type="component" value="Unassembled WGS sequence"/>
</dbReference>
<sequence>MVVASRSAAFGNLFGQNQLLPFQFFDPLFIGFDDCAAVGLYETVHDLRKLPLDTTDFQTHLRHLFAA</sequence>
<protein>
    <submittedName>
        <fullName evidence="1">Uncharacterized protein</fullName>
    </submittedName>
</protein>
<evidence type="ECO:0000313" key="2">
    <source>
        <dbReference type="Proteomes" id="UP000284395"/>
    </source>
</evidence>
<keyword evidence="2" id="KW-1185">Reference proteome</keyword>
<name>A0A420EQL9_9SPHN</name>
<organism evidence="1 2">
    <name type="scientific">Altericroceibacterium spongiae</name>
    <dbReference type="NCBI Taxonomy" id="2320269"/>
    <lineage>
        <taxon>Bacteria</taxon>
        <taxon>Pseudomonadati</taxon>
        <taxon>Pseudomonadota</taxon>
        <taxon>Alphaproteobacteria</taxon>
        <taxon>Sphingomonadales</taxon>
        <taxon>Erythrobacteraceae</taxon>
        <taxon>Altericroceibacterium</taxon>
    </lineage>
</organism>
<proteinExistence type="predicted"/>
<evidence type="ECO:0000313" key="1">
    <source>
        <dbReference type="EMBL" id="RKF22972.1"/>
    </source>
</evidence>
<reference evidence="1 2" key="1">
    <citation type="submission" date="2018-09" db="EMBL/GenBank/DDBJ databases">
        <title>Altererythrobacter spongiae sp. nov., isolated from a marine sponge.</title>
        <authorList>
            <person name="Zhuang L."/>
            <person name="Luo L."/>
        </authorList>
    </citation>
    <scope>NUCLEOTIDE SEQUENCE [LARGE SCALE GENOMIC DNA]</scope>
    <source>
        <strain evidence="1 2">HN-Y73</strain>
    </source>
</reference>
<dbReference type="RefSeq" id="WP_120322875.1">
    <property type="nucleotide sequence ID" value="NZ_RAPF01000001.1"/>
</dbReference>